<gene>
    <name evidence="1" type="ORF">FHU41_002719</name>
</gene>
<proteinExistence type="predicted"/>
<comment type="caution">
    <text evidence="1">The sequence shown here is derived from an EMBL/GenBank/DDBJ whole genome shotgun (WGS) entry which is preliminary data.</text>
</comment>
<dbReference type="Gene3D" id="3.90.1140.10">
    <property type="entry name" value="Cyclic phosphodiesterase"/>
    <property type="match status" value="1"/>
</dbReference>
<dbReference type="EMBL" id="JACBYQ010000002">
    <property type="protein sequence ID" value="NYE96469.1"/>
    <property type="molecule type" value="Genomic_DNA"/>
</dbReference>
<dbReference type="SUPFAM" id="SSF55144">
    <property type="entry name" value="LigT-like"/>
    <property type="match status" value="1"/>
</dbReference>
<dbReference type="RefSeq" id="WP_179390122.1">
    <property type="nucleotide sequence ID" value="NZ_JACBYQ010000002.1"/>
</dbReference>
<sequence length="187" mass="20743">MTETRGSAATGRSISSVGVVLALPEPYASELRRWRASFGDPLADVVPAHITLVTSTPTEDWPAVLEHVRAVAADQREFQVTLQGTGEFRPISPVVYLKVVEGFEDCVELHERLQRGVLERELSFPFHPHVTVAHDVSELGLDEAAERLSDYQASFPVRSMGLYEHDDDGVWQLQEELRFGGGTEEEG</sequence>
<dbReference type="PANTHER" id="PTHR40037:SF1">
    <property type="entry name" value="PHOSPHOESTERASE SAOUHSC_00951-RELATED"/>
    <property type="match status" value="1"/>
</dbReference>
<dbReference type="InterPro" id="IPR050580">
    <property type="entry name" value="2H_phosphoesterase_YjcG-like"/>
</dbReference>
<name>A0A7Y9S826_9MICC</name>
<dbReference type="Proteomes" id="UP000521748">
    <property type="component" value="Unassembled WGS sequence"/>
</dbReference>
<keyword evidence="1" id="KW-0436">Ligase</keyword>
<dbReference type="AlphaFoldDB" id="A0A7Y9S826"/>
<evidence type="ECO:0000313" key="1">
    <source>
        <dbReference type="EMBL" id="NYE96469.1"/>
    </source>
</evidence>
<organism evidence="1 2">
    <name type="scientific">Psychromicrobium silvestre</name>
    <dbReference type="NCBI Taxonomy" id="1645614"/>
    <lineage>
        <taxon>Bacteria</taxon>
        <taxon>Bacillati</taxon>
        <taxon>Actinomycetota</taxon>
        <taxon>Actinomycetes</taxon>
        <taxon>Micrococcales</taxon>
        <taxon>Micrococcaceae</taxon>
        <taxon>Psychromicrobium</taxon>
    </lineage>
</organism>
<evidence type="ECO:0000313" key="2">
    <source>
        <dbReference type="Proteomes" id="UP000521748"/>
    </source>
</evidence>
<dbReference type="GO" id="GO:0016874">
    <property type="term" value="F:ligase activity"/>
    <property type="evidence" value="ECO:0007669"/>
    <property type="project" value="UniProtKB-KW"/>
</dbReference>
<dbReference type="Pfam" id="PF13563">
    <property type="entry name" value="2_5_RNA_ligase2"/>
    <property type="match status" value="1"/>
</dbReference>
<keyword evidence="2" id="KW-1185">Reference proteome</keyword>
<dbReference type="PANTHER" id="PTHR40037">
    <property type="entry name" value="PHOSPHOESTERASE YJCG-RELATED"/>
    <property type="match status" value="1"/>
</dbReference>
<reference evidence="1 2" key="1">
    <citation type="submission" date="2020-07" db="EMBL/GenBank/DDBJ databases">
        <title>Sequencing the genomes of 1000 actinobacteria strains.</title>
        <authorList>
            <person name="Klenk H.-P."/>
        </authorList>
    </citation>
    <scope>NUCLEOTIDE SEQUENCE [LARGE SCALE GENOMIC DNA]</scope>
    <source>
        <strain evidence="1 2">DSM 102047</strain>
    </source>
</reference>
<accession>A0A7Y9S826</accession>
<protein>
    <submittedName>
        <fullName evidence="1">2'-5' RNA ligase</fullName>
    </submittedName>
</protein>
<dbReference type="InterPro" id="IPR009097">
    <property type="entry name" value="Cyclic_Pdiesterase"/>
</dbReference>